<reference evidence="1 2" key="1">
    <citation type="journal article" date="2019" name="Commun. Biol.">
        <title>The bagworm genome reveals a unique fibroin gene that provides high tensile strength.</title>
        <authorList>
            <person name="Kono N."/>
            <person name="Nakamura H."/>
            <person name="Ohtoshi R."/>
            <person name="Tomita M."/>
            <person name="Numata K."/>
            <person name="Arakawa K."/>
        </authorList>
    </citation>
    <scope>NUCLEOTIDE SEQUENCE [LARGE SCALE GENOMIC DNA]</scope>
</reference>
<evidence type="ECO:0000313" key="2">
    <source>
        <dbReference type="Proteomes" id="UP000299102"/>
    </source>
</evidence>
<dbReference type="Proteomes" id="UP000299102">
    <property type="component" value="Unassembled WGS sequence"/>
</dbReference>
<sequence length="203" mass="22466">MSVDTRTFSFKTSQLRINDATPNGRPELMFYQAAGSMKRILVCSLVSIIRVAAGVGYTLCERPSTSGRTYDTYKSGTGKHNKTDTEVIGACAGRKVAGTDRNARENKKKTAKSMSDHGHVEFRSRYYKEVLQMEKTYSVTLFFVFTAQSRTLQTSSRSVHYERALLGVSLRVCAYAASLTKDGRRPSCANNGAQCEAGKRINC</sequence>
<organism evidence="1 2">
    <name type="scientific">Eumeta variegata</name>
    <name type="common">Bagworm moth</name>
    <name type="synonym">Eumeta japonica</name>
    <dbReference type="NCBI Taxonomy" id="151549"/>
    <lineage>
        <taxon>Eukaryota</taxon>
        <taxon>Metazoa</taxon>
        <taxon>Ecdysozoa</taxon>
        <taxon>Arthropoda</taxon>
        <taxon>Hexapoda</taxon>
        <taxon>Insecta</taxon>
        <taxon>Pterygota</taxon>
        <taxon>Neoptera</taxon>
        <taxon>Endopterygota</taxon>
        <taxon>Lepidoptera</taxon>
        <taxon>Glossata</taxon>
        <taxon>Ditrysia</taxon>
        <taxon>Tineoidea</taxon>
        <taxon>Psychidae</taxon>
        <taxon>Oiketicinae</taxon>
        <taxon>Eumeta</taxon>
    </lineage>
</organism>
<dbReference type="AlphaFoldDB" id="A0A4C1XKQ1"/>
<gene>
    <name evidence="1" type="ORF">EVAR_97589_1</name>
</gene>
<accession>A0A4C1XKQ1</accession>
<keyword evidence="2" id="KW-1185">Reference proteome</keyword>
<protein>
    <submittedName>
        <fullName evidence="1">Uncharacterized protein</fullName>
    </submittedName>
</protein>
<dbReference type="EMBL" id="BGZK01000873">
    <property type="protein sequence ID" value="GBP63572.1"/>
    <property type="molecule type" value="Genomic_DNA"/>
</dbReference>
<evidence type="ECO:0000313" key="1">
    <source>
        <dbReference type="EMBL" id="GBP63572.1"/>
    </source>
</evidence>
<name>A0A4C1XKQ1_EUMVA</name>
<proteinExistence type="predicted"/>
<comment type="caution">
    <text evidence="1">The sequence shown here is derived from an EMBL/GenBank/DDBJ whole genome shotgun (WGS) entry which is preliminary data.</text>
</comment>